<sequence length="252" mass="29382">MKPIIALSKIFARYKIYPIDKYISQSPVRHFQHIYPENYFSSQIEIFLREHIYKPVQRGADLPWWGFEYFTNKSDRRVMVISQDSLAGDAGSIVFWACLYSVLNPKDEYRKFIQELGFAFKGWETMWKQLCDWKIDLSFCYVTDASKVYKKNSWEDKDFDKQKSKELLEAEIEFCNPDLIILLGAKPLYLLDRTKNYTFVVESGNPLLIKGKKCVVAPFLIGNGPVGNRHGMGFKKRLEIASDLIVSMLSRV</sequence>
<name>A0A2M7D5Z9_9BACT</name>
<comment type="caution">
    <text evidence="1">The sequence shown here is derived from an EMBL/GenBank/DDBJ whole genome shotgun (WGS) entry which is preliminary data.</text>
</comment>
<dbReference type="Gene3D" id="3.40.470.10">
    <property type="entry name" value="Uracil-DNA glycosylase-like domain"/>
    <property type="match status" value="1"/>
</dbReference>
<proteinExistence type="predicted"/>
<protein>
    <recommendedName>
        <fullName evidence="3">Uracil-DNA glycosylase-like domain-containing protein</fullName>
    </recommendedName>
</protein>
<reference evidence="2" key="1">
    <citation type="submission" date="2017-09" db="EMBL/GenBank/DDBJ databases">
        <title>Depth-based differentiation of microbial function through sediment-hosted aquifers and enrichment of novel symbionts in the deep terrestrial subsurface.</title>
        <authorList>
            <person name="Probst A.J."/>
            <person name="Ladd B."/>
            <person name="Jarett J.K."/>
            <person name="Geller-Mcgrath D.E."/>
            <person name="Sieber C.M.K."/>
            <person name="Emerson J.B."/>
            <person name="Anantharaman K."/>
            <person name="Thomas B.C."/>
            <person name="Malmstrom R."/>
            <person name="Stieglmeier M."/>
            <person name="Klingl A."/>
            <person name="Woyke T."/>
            <person name="Ryan C.M."/>
            <person name="Banfield J.F."/>
        </authorList>
    </citation>
    <scope>NUCLEOTIDE SEQUENCE [LARGE SCALE GENOMIC DNA]</scope>
</reference>
<dbReference type="AlphaFoldDB" id="A0A2M7D5Z9"/>
<dbReference type="EMBL" id="PEUE01000048">
    <property type="protein sequence ID" value="PIV38448.1"/>
    <property type="molecule type" value="Genomic_DNA"/>
</dbReference>
<dbReference type="SUPFAM" id="SSF52141">
    <property type="entry name" value="Uracil-DNA glycosylase-like"/>
    <property type="match status" value="1"/>
</dbReference>
<dbReference type="Proteomes" id="UP000229247">
    <property type="component" value="Unassembled WGS sequence"/>
</dbReference>
<dbReference type="InterPro" id="IPR036895">
    <property type="entry name" value="Uracil-DNA_glycosylase-like_sf"/>
</dbReference>
<gene>
    <name evidence="1" type="ORF">COS30_02060</name>
</gene>
<evidence type="ECO:0000313" key="2">
    <source>
        <dbReference type="Proteomes" id="UP000229247"/>
    </source>
</evidence>
<accession>A0A2M7D5Z9</accession>
<evidence type="ECO:0000313" key="1">
    <source>
        <dbReference type="EMBL" id="PIV38448.1"/>
    </source>
</evidence>
<organism evidence="1 2">
    <name type="scientific">Candidatus Portnoybacteria bacterium CG02_land_8_20_14_3_00_45_8</name>
    <dbReference type="NCBI Taxonomy" id="1974807"/>
    <lineage>
        <taxon>Bacteria</taxon>
        <taxon>Candidatus Portnoyibacteriota</taxon>
    </lineage>
</organism>
<evidence type="ECO:0008006" key="3">
    <source>
        <dbReference type="Google" id="ProtNLM"/>
    </source>
</evidence>